<dbReference type="EMBL" id="KV512869">
    <property type="protein sequence ID" value="OCT55242.1"/>
    <property type="molecule type" value="Genomic_DNA"/>
</dbReference>
<feature type="compositionally biased region" description="Basic and acidic residues" evidence="1">
    <location>
        <begin position="16"/>
        <end position="41"/>
    </location>
</feature>
<sequence length="80" mass="8777">MRTSTNRQHRPAGQDTRGRHSDTETERDTTERSKGDRECEARGCVYLQPLSHGSSASLPPRGNPQTRVGEKLATEGGKGE</sequence>
<organism evidence="2">
    <name type="scientific">Xenopus laevis</name>
    <name type="common">African clawed frog</name>
    <dbReference type="NCBI Taxonomy" id="8355"/>
    <lineage>
        <taxon>Eukaryota</taxon>
        <taxon>Metazoa</taxon>
        <taxon>Chordata</taxon>
        <taxon>Craniata</taxon>
        <taxon>Vertebrata</taxon>
        <taxon>Euteleostomi</taxon>
        <taxon>Amphibia</taxon>
        <taxon>Batrachia</taxon>
        <taxon>Anura</taxon>
        <taxon>Pipoidea</taxon>
        <taxon>Pipidae</taxon>
        <taxon>Xenopodinae</taxon>
        <taxon>Xenopus</taxon>
        <taxon>Xenopus</taxon>
    </lineage>
</organism>
<name>A0A974BNN4_XENLA</name>
<dbReference type="Proteomes" id="UP000694892">
    <property type="component" value="Unassembled WGS sequence"/>
</dbReference>
<feature type="region of interest" description="Disordered" evidence="1">
    <location>
        <begin position="1"/>
        <end position="80"/>
    </location>
</feature>
<protein>
    <submittedName>
        <fullName evidence="2">Uncharacterized protein</fullName>
    </submittedName>
</protein>
<accession>A0A974BNN4</accession>
<reference evidence="2" key="1">
    <citation type="submission" date="2016-05" db="EMBL/GenBank/DDBJ databases">
        <title>WGS assembly of Xenopus laevis.</title>
        <authorList>
            <person name="Session A."/>
            <person name="Uno Y."/>
            <person name="Kwon T."/>
            <person name="Chapman J."/>
            <person name="Toyoda A."/>
            <person name="Takahashi S."/>
            <person name="Fukui A."/>
            <person name="Hikosaka A."/>
            <person name="Putnam N."/>
            <person name="Stites J."/>
            <person name="Van Heeringen S."/>
            <person name="Quigley I."/>
            <person name="Heinz S."/>
            <person name="Hellsten U."/>
            <person name="Lyons J."/>
            <person name="Suzuki A."/>
            <person name="Kondo M."/>
            <person name="Ogino H."/>
            <person name="Ochi H."/>
            <person name="Bogdanovic O."/>
            <person name="Lister R."/>
            <person name="Georgiou G."/>
            <person name="Paranjpe S."/>
            <person name="Van Kruijsbergen I."/>
            <person name="Mozaffari S."/>
            <person name="Shu S."/>
            <person name="Schmutz J."/>
            <person name="Jenkins J."/>
            <person name="Grimwood J."/>
            <person name="Carlson J."/>
            <person name="Mitros T."/>
            <person name="Simakov O."/>
            <person name="Heald R."/>
            <person name="Miller K."/>
            <person name="Haudenschild C."/>
            <person name="Kuroki Y."/>
            <person name="Tanaka T."/>
            <person name="Michiue T."/>
            <person name="Watanabe M."/>
            <person name="Kinoshita T."/>
            <person name="Ohta Y."/>
            <person name="Mawaribuchi S."/>
            <person name="Suzuki Y."/>
            <person name="Haramoto Y."/>
            <person name="Yamamoto T."/>
            <person name="Takagi C."/>
            <person name="Kitzman J."/>
            <person name="Shendure J."/>
            <person name="Nakayama T."/>
            <person name="Izutsu Y."/>
            <person name="Robert J."/>
            <person name="Dichmann D."/>
            <person name="Flajnik M."/>
            <person name="Houston D."/>
            <person name="Marcotte E."/>
            <person name="Wallingford J."/>
            <person name="Ito Y."/>
            <person name="Asashima M."/>
            <person name="Ueno N."/>
            <person name="Matsuda Y."/>
            <person name="Jan Veenstra G."/>
            <person name="Fujiyama A."/>
            <person name="Harland R."/>
            <person name="Taira M."/>
            <person name="Rokhsar D.S."/>
        </authorList>
    </citation>
    <scope>NUCLEOTIDE SEQUENCE</scope>
    <source>
        <strain evidence="2">J</strain>
        <tissue evidence="2">Blood</tissue>
    </source>
</reference>
<gene>
    <name evidence="2" type="ORF">XELAEV_18003607mg</name>
</gene>
<evidence type="ECO:0000313" key="2">
    <source>
        <dbReference type="EMBL" id="OCT55242.1"/>
    </source>
</evidence>
<proteinExistence type="predicted"/>
<feature type="compositionally biased region" description="Basic and acidic residues" evidence="1">
    <location>
        <begin position="68"/>
        <end position="80"/>
    </location>
</feature>
<dbReference type="AlphaFoldDB" id="A0A974BNN4"/>
<evidence type="ECO:0000256" key="1">
    <source>
        <dbReference type="SAM" id="MobiDB-lite"/>
    </source>
</evidence>